<dbReference type="EMBL" id="JAWDGP010006834">
    <property type="protein sequence ID" value="KAK3734898.1"/>
    <property type="molecule type" value="Genomic_DNA"/>
</dbReference>
<keyword evidence="2" id="KW-1185">Reference proteome</keyword>
<dbReference type="AlphaFoldDB" id="A0AAE0Y7V3"/>
<comment type="caution">
    <text evidence="1">The sequence shown here is derived from an EMBL/GenBank/DDBJ whole genome shotgun (WGS) entry which is preliminary data.</text>
</comment>
<gene>
    <name evidence="1" type="ORF">RRG08_038923</name>
</gene>
<protein>
    <submittedName>
        <fullName evidence="1">Uncharacterized protein</fullName>
    </submittedName>
</protein>
<reference evidence="1" key="1">
    <citation type="journal article" date="2023" name="G3 (Bethesda)">
        <title>A reference genome for the long-term kleptoplast-retaining sea slug Elysia crispata morphotype clarki.</title>
        <authorList>
            <person name="Eastman K.E."/>
            <person name="Pendleton A.L."/>
            <person name="Shaikh M.A."/>
            <person name="Suttiyut T."/>
            <person name="Ogas R."/>
            <person name="Tomko P."/>
            <person name="Gavelis G."/>
            <person name="Widhalm J.R."/>
            <person name="Wisecaver J.H."/>
        </authorList>
    </citation>
    <scope>NUCLEOTIDE SEQUENCE</scope>
    <source>
        <strain evidence="1">ECLA1</strain>
    </source>
</reference>
<proteinExistence type="predicted"/>
<dbReference type="Proteomes" id="UP001283361">
    <property type="component" value="Unassembled WGS sequence"/>
</dbReference>
<accession>A0AAE0Y7V3</accession>
<name>A0AAE0Y7V3_9GAST</name>
<evidence type="ECO:0000313" key="1">
    <source>
        <dbReference type="EMBL" id="KAK3734898.1"/>
    </source>
</evidence>
<evidence type="ECO:0000313" key="2">
    <source>
        <dbReference type="Proteomes" id="UP001283361"/>
    </source>
</evidence>
<organism evidence="1 2">
    <name type="scientific">Elysia crispata</name>
    <name type="common">lettuce slug</name>
    <dbReference type="NCBI Taxonomy" id="231223"/>
    <lineage>
        <taxon>Eukaryota</taxon>
        <taxon>Metazoa</taxon>
        <taxon>Spiralia</taxon>
        <taxon>Lophotrochozoa</taxon>
        <taxon>Mollusca</taxon>
        <taxon>Gastropoda</taxon>
        <taxon>Heterobranchia</taxon>
        <taxon>Euthyneura</taxon>
        <taxon>Panpulmonata</taxon>
        <taxon>Sacoglossa</taxon>
        <taxon>Placobranchoidea</taxon>
        <taxon>Plakobranchidae</taxon>
        <taxon>Elysia</taxon>
    </lineage>
</organism>
<sequence>MDLCLCYLWGIKLNSHHFLATPSFGLTYNPKLPGSTESDNSKAVLNYFRALEIFVAWTAAWSLENTSVRRVFVFKS</sequence>